<gene>
    <name evidence="5" type="ORF">SAMN05216268_104282</name>
</gene>
<evidence type="ECO:0000313" key="5">
    <source>
        <dbReference type="EMBL" id="SHL43003.1"/>
    </source>
</evidence>
<dbReference type="AlphaFoldDB" id="A0A9X8MQC2"/>
<dbReference type="Proteomes" id="UP000184388">
    <property type="component" value="Unassembled WGS sequence"/>
</dbReference>
<dbReference type="GO" id="GO:0003700">
    <property type="term" value="F:DNA-binding transcription factor activity"/>
    <property type="evidence" value="ECO:0007669"/>
    <property type="project" value="InterPro"/>
</dbReference>
<evidence type="ECO:0000256" key="1">
    <source>
        <dbReference type="ARBA" id="ARBA00023015"/>
    </source>
</evidence>
<dbReference type="PRINTS" id="PR00598">
    <property type="entry name" value="HTHMARR"/>
</dbReference>
<sequence length="178" mass="20031">MMSCREQDPQCYEHWREEQELIVPALDLSTHPGHLARRLQQAHTLLWTTIVSEDVTSPQFAVLNTLVGEDGLDQRTVGERVGLDRSTIAEVVRRLAARGLLDKVRDARDGRRAVLRLTGEGTALHRRLSGRTARMNQIFLAPLSPQERSTFLELLQRVSDAAEELRDPAARPPDEPAP</sequence>
<dbReference type="SUPFAM" id="SSF46785">
    <property type="entry name" value="Winged helix' DNA-binding domain"/>
    <property type="match status" value="1"/>
</dbReference>
<evidence type="ECO:0000313" key="6">
    <source>
        <dbReference type="Proteomes" id="UP000184388"/>
    </source>
</evidence>
<dbReference type="InterPro" id="IPR036388">
    <property type="entry name" value="WH-like_DNA-bd_sf"/>
</dbReference>
<name>A0A9X8MQC2_9ACTN</name>
<dbReference type="PROSITE" id="PS50995">
    <property type="entry name" value="HTH_MARR_2"/>
    <property type="match status" value="1"/>
</dbReference>
<dbReference type="Pfam" id="PF12802">
    <property type="entry name" value="MarR_2"/>
    <property type="match status" value="1"/>
</dbReference>
<evidence type="ECO:0000259" key="4">
    <source>
        <dbReference type="PROSITE" id="PS50995"/>
    </source>
</evidence>
<evidence type="ECO:0000256" key="3">
    <source>
        <dbReference type="ARBA" id="ARBA00023163"/>
    </source>
</evidence>
<evidence type="ECO:0000256" key="2">
    <source>
        <dbReference type="ARBA" id="ARBA00023125"/>
    </source>
</evidence>
<protein>
    <submittedName>
        <fullName evidence="5">DNA-binding transcriptional regulator, MarR family</fullName>
    </submittedName>
</protein>
<dbReference type="FunFam" id="1.10.10.10:FF:000576">
    <property type="entry name" value="Transcriptional regulator HosA"/>
    <property type="match status" value="1"/>
</dbReference>
<organism evidence="5 6">
    <name type="scientific">Streptomyces yunnanensis</name>
    <dbReference type="NCBI Taxonomy" id="156453"/>
    <lineage>
        <taxon>Bacteria</taxon>
        <taxon>Bacillati</taxon>
        <taxon>Actinomycetota</taxon>
        <taxon>Actinomycetes</taxon>
        <taxon>Kitasatosporales</taxon>
        <taxon>Streptomycetaceae</taxon>
        <taxon>Streptomyces</taxon>
    </lineage>
</organism>
<keyword evidence="1" id="KW-0805">Transcription regulation</keyword>
<dbReference type="SMART" id="SM00347">
    <property type="entry name" value="HTH_MARR"/>
    <property type="match status" value="1"/>
</dbReference>
<dbReference type="InterPro" id="IPR036390">
    <property type="entry name" value="WH_DNA-bd_sf"/>
</dbReference>
<dbReference type="PANTHER" id="PTHR33164:SF95">
    <property type="entry name" value="TRANSCRIPTIONAL REGULATOR"/>
    <property type="match status" value="1"/>
</dbReference>
<proteinExistence type="predicted"/>
<keyword evidence="2 5" id="KW-0238">DNA-binding</keyword>
<dbReference type="InterPro" id="IPR023187">
    <property type="entry name" value="Tscrpt_reg_MarR-type_CS"/>
</dbReference>
<dbReference type="GO" id="GO:0003677">
    <property type="term" value="F:DNA binding"/>
    <property type="evidence" value="ECO:0007669"/>
    <property type="project" value="UniProtKB-KW"/>
</dbReference>
<dbReference type="EMBL" id="FRBK01000004">
    <property type="protein sequence ID" value="SHL43003.1"/>
    <property type="molecule type" value="Genomic_DNA"/>
</dbReference>
<dbReference type="GO" id="GO:0006950">
    <property type="term" value="P:response to stress"/>
    <property type="evidence" value="ECO:0007669"/>
    <property type="project" value="TreeGrafter"/>
</dbReference>
<keyword evidence="3" id="KW-0804">Transcription</keyword>
<comment type="caution">
    <text evidence="5">The sequence shown here is derived from an EMBL/GenBank/DDBJ whole genome shotgun (WGS) entry which is preliminary data.</text>
</comment>
<reference evidence="6" key="1">
    <citation type="submission" date="2016-11" db="EMBL/GenBank/DDBJ databases">
        <authorList>
            <person name="Jaros S."/>
            <person name="Januszkiewicz K."/>
            <person name="Wedrychowicz H."/>
        </authorList>
    </citation>
    <scope>NUCLEOTIDE SEQUENCE [LARGE SCALE GENOMIC DNA]</scope>
    <source>
        <strain evidence="6">CGMCC 4.3555</strain>
    </source>
</reference>
<dbReference type="Gene3D" id="1.10.10.10">
    <property type="entry name" value="Winged helix-like DNA-binding domain superfamily/Winged helix DNA-binding domain"/>
    <property type="match status" value="1"/>
</dbReference>
<feature type="domain" description="HTH marR-type" evidence="4">
    <location>
        <begin position="32"/>
        <end position="160"/>
    </location>
</feature>
<dbReference type="PANTHER" id="PTHR33164">
    <property type="entry name" value="TRANSCRIPTIONAL REGULATOR, MARR FAMILY"/>
    <property type="match status" value="1"/>
</dbReference>
<accession>A0A9X8MQC2</accession>
<dbReference type="InterPro" id="IPR000835">
    <property type="entry name" value="HTH_MarR-typ"/>
</dbReference>
<dbReference type="InterPro" id="IPR039422">
    <property type="entry name" value="MarR/SlyA-like"/>
</dbReference>
<dbReference type="PROSITE" id="PS01117">
    <property type="entry name" value="HTH_MARR_1"/>
    <property type="match status" value="1"/>
</dbReference>